<comment type="caution">
    <text evidence="3">The sequence shown here is derived from an EMBL/GenBank/DDBJ whole genome shotgun (WGS) entry which is preliminary data.</text>
</comment>
<evidence type="ECO:0000256" key="1">
    <source>
        <dbReference type="ARBA" id="ARBA00006432"/>
    </source>
</evidence>
<dbReference type="GO" id="GO:0006631">
    <property type="term" value="P:fatty acid metabolic process"/>
    <property type="evidence" value="ECO:0007669"/>
    <property type="project" value="TreeGrafter"/>
</dbReference>
<organism evidence="3">
    <name type="scientific">marine sediment metagenome</name>
    <dbReference type="NCBI Taxonomy" id="412755"/>
    <lineage>
        <taxon>unclassified sequences</taxon>
        <taxon>metagenomes</taxon>
        <taxon>ecological metagenomes</taxon>
    </lineage>
</organism>
<dbReference type="GO" id="GO:0031956">
    <property type="term" value="F:medium-chain fatty acid-CoA ligase activity"/>
    <property type="evidence" value="ECO:0007669"/>
    <property type="project" value="TreeGrafter"/>
</dbReference>
<dbReference type="PANTHER" id="PTHR43201:SF8">
    <property type="entry name" value="ACYL-COA SYNTHETASE FAMILY MEMBER 3"/>
    <property type="match status" value="1"/>
</dbReference>
<protein>
    <recommendedName>
        <fullName evidence="2">AMP-dependent synthetase/ligase domain-containing protein</fullName>
    </recommendedName>
</protein>
<reference evidence="3" key="1">
    <citation type="journal article" date="2015" name="Nature">
        <title>Complex archaea that bridge the gap between prokaryotes and eukaryotes.</title>
        <authorList>
            <person name="Spang A."/>
            <person name="Saw J.H."/>
            <person name="Jorgensen S.L."/>
            <person name="Zaremba-Niedzwiedzka K."/>
            <person name="Martijn J."/>
            <person name="Lind A.E."/>
            <person name="van Eijk R."/>
            <person name="Schleper C."/>
            <person name="Guy L."/>
            <person name="Ettema T.J."/>
        </authorList>
    </citation>
    <scope>NUCLEOTIDE SEQUENCE</scope>
</reference>
<dbReference type="EMBL" id="LAZR01050931">
    <property type="protein sequence ID" value="KKK86258.1"/>
    <property type="molecule type" value="Genomic_DNA"/>
</dbReference>
<dbReference type="InterPro" id="IPR020845">
    <property type="entry name" value="AMP-binding_CS"/>
</dbReference>
<dbReference type="AlphaFoldDB" id="A0A0F8YXV8"/>
<accession>A0A0F8YXV8</accession>
<evidence type="ECO:0000313" key="3">
    <source>
        <dbReference type="EMBL" id="KKK86258.1"/>
    </source>
</evidence>
<evidence type="ECO:0000259" key="2">
    <source>
        <dbReference type="Pfam" id="PF00501"/>
    </source>
</evidence>
<dbReference type="PANTHER" id="PTHR43201">
    <property type="entry name" value="ACYL-COA SYNTHETASE"/>
    <property type="match status" value="1"/>
</dbReference>
<gene>
    <name evidence="3" type="ORF">LCGC14_2765040</name>
</gene>
<dbReference type="InterPro" id="IPR042099">
    <property type="entry name" value="ANL_N_sf"/>
</dbReference>
<dbReference type="PROSITE" id="PS00455">
    <property type="entry name" value="AMP_BINDING"/>
    <property type="match status" value="1"/>
</dbReference>
<dbReference type="Gene3D" id="3.40.50.12780">
    <property type="entry name" value="N-terminal domain of ligase-like"/>
    <property type="match status" value="1"/>
</dbReference>
<dbReference type="SUPFAM" id="SSF56801">
    <property type="entry name" value="Acetyl-CoA synthetase-like"/>
    <property type="match status" value="1"/>
</dbReference>
<proteinExistence type="inferred from homology"/>
<feature type="non-terminal residue" evidence="3">
    <location>
        <position position="311"/>
    </location>
</feature>
<name>A0A0F8YXV8_9ZZZZ</name>
<dbReference type="InterPro" id="IPR000873">
    <property type="entry name" value="AMP-dep_synth/lig_dom"/>
</dbReference>
<feature type="domain" description="AMP-dependent synthetase/ligase" evidence="2">
    <location>
        <begin position="9"/>
        <end position="309"/>
    </location>
</feature>
<dbReference type="Pfam" id="PF00501">
    <property type="entry name" value="AMP-binding"/>
    <property type="match status" value="1"/>
</dbReference>
<sequence>MEKLQLIAHARSHGDAVALRVVSGEHAEHSYSELLERSATLAAALLNSAADLSEARVAYLVPAGFDYIAVQWAVWGAGGVAVPLSLSATEPELEHTLGDSQSQSLVTTRELAGKVEALVERLGLRLLIVDDVSPAQEQPLPEVDPQRRAMILYTSGTTSKPKGVVTTHANIQAQIETLVEAWQWQATDCIALFLPLHHIHGIINVMSCALWSGATIEPYPHFDINAILERVAAGAYSVFMAVPTIYVKLIGALQSLPEDDRAKIVGGFAPMRLMVSGSAALPASVHEKWTSLTGQNLLERYGMTEIGMALS</sequence>
<comment type="similarity">
    <text evidence="1">Belongs to the ATP-dependent AMP-binding enzyme family.</text>
</comment>